<evidence type="ECO:0000313" key="3">
    <source>
        <dbReference type="Proteomes" id="UP000076925"/>
    </source>
</evidence>
<dbReference type="RefSeq" id="WP_017740416.1">
    <property type="nucleotide sequence ID" value="NZ_KQ976354.1"/>
</dbReference>
<protein>
    <recommendedName>
        <fullName evidence="1">Trypsin-co-occurring domain-containing protein</fullName>
    </recommendedName>
</protein>
<gene>
    <name evidence="2" type="ORF">WA1_31130</name>
</gene>
<dbReference type="Proteomes" id="UP000076925">
    <property type="component" value="Unassembled WGS sequence"/>
</dbReference>
<dbReference type="NCBIfam" id="NF041216">
    <property type="entry name" value="CU044_2847_fam"/>
    <property type="match status" value="1"/>
</dbReference>
<organism evidence="2 3">
    <name type="scientific">Scytonema hofmannii PCC 7110</name>
    <dbReference type="NCBI Taxonomy" id="128403"/>
    <lineage>
        <taxon>Bacteria</taxon>
        <taxon>Bacillati</taxon>
        <taxon>Cyanobacteriota</taxon>
        <taxon>Cyanophyceae</taxon>
        <taxon>Nostocales</taxon>
        <taxon>Scytonemataceae</taxon>
        <taxon>Scytonema</taxon>
    </lineage>
</organism>
<dbReference type="InterPro" id="IPR045794">
    <property type="entry name" value="Trypco1"/>
</dbReference>
<accession>A0A139X3K5</accession>
<name>A0A139X3K5_9CYAN</name>
<evidence type="ECO:0000313" key="2">
    <source>
        <dbReference type="EMBL" id="KYC39202.1"/>
    </source>
</evidence>
<dbReference type="AlphaFoldDB" id="A0A139X3K5"/>
<comment type="caution">
    <text evidence="2">The sequence shown here is derived from an EMBL/GenBank/DDBJ whole genome shotgun (WGS) entry which is preliminary data.</text>
</comment>
<proteinExistence type="predicted"/>
<dbReference type="Pfam" id="PF19493">
    <property type="entry name" value="Trypco1"/>
    <property type="match status" value="1"/>
</dbReference>
<dbReference type="EMBL" id="ANNX02000035">
    <property type="protein sequence ID" value="KYC39202.1"/>
    <property type="molecule type" value="Genomic_DNA"/>
</dbReference>
<reference evidence="2 3" key="1">
    <citation type="journal article" date="2013" name="Genome Biol. Evol.">
        <title>Genomes of Stigonematalean cyanobacteria (subsection V) and the evolution of oxygenic photosynthesis from prokaryotes to plastids.</title>
        <authorList>
            <person name="Dagan T."/>
            <person name="Roettger M."/>
            <person name="Stucken K."/>
            <person name="Landan G."/>
            <person name="Koch R."/>
            <person name="Major P."/>
            <person name="Gould S.B."/>
            <person name="Goremykin V.V."/>
            <person name="Rippka R."/>
            <person name="Tandeau de Marsac N."/>
            <person name="Gugger M."/>
            <person name="Lockhart P.J."/>
            <person name="Allen J.F."/>
            <person name="Brune I."/>
            <person name="Maus I."/>
            <person name="Puhler A."/>
            <person name="Martin W.F."/>
        </authorList>
    </citation>
    <scope>NUCLEOTIDE SEQUENCE [LARGE SCALE GENOMIC DNA]</scope>
    <source>
        <strain evidence="2 3">PCC 7110</strain>
    </source>
</reference>
<evidence type="ECO:0000259" key="1">
    <source>
        <dbReference type="Pfam" id="PF19493"/>
    </source>
</evidence>
<sequence length="112" mass="12361">MKRIIEFPLENGDSILVEVDEPAAIDNRIGLRDEIVEKANQTFESALDKIKPVANVILTKVRSLQQPADEVEVKFGVKIVAGLGAVIASGSGEVNYEIILKWKRESKDDRTA</sequence>
<keyword evidence="3" id="KW-1185">Reference proteome</keyword>
<feature type="domain" description="Trypsin-co-occurring" evidence="1">
    <location>
        <begin position="7"/>
        <end position="104"/>
    </location>
</feature>
<dbReference type="STRING" id="128403.WA1_31130"/>
<dbReference type="OrthoDB" id="574243at2"/>